<keyword evidence="1" id="KW-0802">TPR repeat</keyword>
<dbReference type="AlphaFoldDB" id="A0A9P4SI73"/>
<dbReference type="InterPro" id="IPR038883">
    <property type="entry name" value="AN11006-like"/>
</dbReference>
<comment type="caution">
    <text evidence="2">The sequence shown here is derived from an EMBL/GenBank/DDBJ whole genome shotgun (WGS) entry which is preliminary data.</text>
</comment>
<dbReference type="SUPFAM" id="SSF48452">
    <property type="entry name" value="TPR-like"/>
    <property type="match status" value="1"/>
</dbReference>
<reference evidence="2" key="1">
    <citation type="journal article" date="2020" name="Stud. Mycol.">
        <title>101 Dothideomycetes genomes: a test case for predicting lifestyles and emergence of pathogens.</title>
        <authorList>
            <person name="Haridas S."/>
            <person name="Albert R."/>
            <person name="Binder M."/>
            <person name="Bloem J."/>
            <person name="Labutti K."/>
            <person name="Salamov A."/>
            <person name="Andreopoulos B."/>
            <person name="Baker S."/>
            <person name="Barry K."/>
            <person name="Bills G."/>
            <person name="Bluhm B."/>
            <person name="Cannon C."/>
            <person name="Castanera R."/>
            <person name="Culley D."/>
            <person name="Daum C."/>
            <person name="Ezra D."/>
            <person name="Gonzalez J."/>
            <person name="Henrissat B."/>
            <person name="Kuo A."/>
            <person name="Liang C."/>
            <person name="Lipzen A."/>
            <person name="Lutzoni F."/>
            <person name="Magnuson J."/>
            <person name="Mondo S."/>
            <person name="Nolan M."/>
            <person name="Ohm R."/>
            <person name="Pangilinan J."/>
            <person name="Park H.-J."/>
            <person name="Ramirez L."/>
            <person name="Alfaro M."/>
            <person name="Sun H."/>
            <person name="Tritt A."/>
            <person name="Yoshinaga Y."/>
            <person name="Zwiers L.-H."/>
            <person name="Turgeon B."/>
            <person name="Goodwin S."/>
            <person name="Spatafora J."/>
            <person name="Crous P."/>
            <person name="Grigoriev I."/>
        </authorList>
    </citation>
    <scope>NUCLEOTIDE SEQUENCE</scope>
    <source>
        <strain evidence="2">CBS 101060</strain>
    </source>
</reference>
<dbReference type="PROSITE" id="PS50005">
    <property type="entry name" value="TPR"/>
    <property type="match status" value="1"/>
</dbReference>
<dbReference type="InterPro" id="IPR011990">
    <property type="entry name" value="TPR-like_helical_dom_sf"/>
</dbReference>
<dbReference type="OrthoDB" id="62952at2759"/>
<dbReference type="PANTHER" id="PTHR42085:SF8">
    <property type="entry name" value="F-BOX DOMAIN-CONTAINING PROTEIN"/>
    <property type="match status" value="1"/>
</dbReference>
<evidence type="ECO:0000313" key="2">
    <source>
        <dbReference type="EMBL" id="KAF2842719.1"/>
    </source>
</evidence>
<evidence type="ECO:0000256" key="1">
    <source>
        <dbReference type="PROSITE-ProRule" id="PRU00339"/>
    </source>
</evidence>
<accession>A0A9P4SI73</accession>
<gene>
    <name evidence="2" type="ORF">M501DRAFT_993471</name>
</gene>
<dbReference type="Proteomes" id="UP000799429">
    <property type="component" value="Unassembled WGS sequence"/>
</dbReference>
<evidence type="ECO:0000313" key="3">
    <source>
        <dbReference type="Proteomes" id="UP000799429"/>
    </source>
</evidence>
<name>A0A9P4SI73_9PEZI</name>
<sequence>MASHFRFLDLPAEIRIKIYHEVLDLANPSNKSFSHQRRRKVSTFTSAIQHIHRPGTGPFENYPDYIYNVHTALLYTNRQIHHEAANVFYSANLFIRVVGCNLYQHNESELFGRVKFPNLAIRRPLTILNCSRHALDVQLVKARLPNVRQEFMMISIHELPQLVAFLANRGRDKFFSDTELYLAARRPCHEKLVTFNRLFDPWQRLMNVGYLYILGFRRDQSFPYAYIHKLTKTVTRRGFNTAAWMDELWHRLIHLPVCRTAQRHPHEFTEIFWELSMPLRQHYTTILTRPHLDDVAKRLNRVIFLAYRSRLLNLLFSSRNATVAHLVQGVIDAFTNSGSLRTFPNLLIAIPTDPKYPPNYEIAALYFVKAKALRALNKLDEALLAYEKAREFGPEGDRNMRVVDEAMSTLRAELVKRDRERCTDEDV</sequence>
<keyword evidence="3" id="KW-1185">Reference proteome</keyword>
<dbReference type="PANTHER" id="PTHR42085">
    <property type="entry name" value="F-BOX DOMAIN-CONTAINING PROTEIN"/>
    <property type="match status" value="1"/>
</dbReference>
<feature type="repeat" description="TPR" evidence="1">
    <location>
        <begin position="363"/>
        <end position="396"/>
    </location>
</feature>
<organism evidence="2 3">
    <name type="scientific">Patellaria atrata CBS 101060</name>
    <dbReference type="NCBI Taxonomy" id="1346257"/>
    <lineage>
        <taxon>Eukaryota</taxon>
        <taxon>Fungi</taxon>
        <taxon>Dikarya</taxon>
        <taxon>Ascomycota</taxon>
        <taxon>Pezizomycotina</taxon>
        <taxon>Dothideomycetes</taxon>
        <taxon>Dothideomycetes incertae sedis</taxon>
        <taxon>Patellariales</taxon>
        <taxon>Patellariaceae</taxon>
        <taxon>Patellaria</taxon>
    </lineage>
</organism>
<protein>
    <recommendedName>
        <fullName evidence="4">F-box domain-containing protein</fullName>
    </recommendedName>
</protein>
<evidence type="ECO:0008006" key="4">
    <source>
        <dbReference type="Google" id="ProtNLM"/>
    </source>
</evidence>
<dbReference type="EMBL" id="MU006089">
    <property type="protein sequence ID" value="KAF2842719.1"/>
    <property type="molecule type" value="Genomic_DNA"/>
</dbReference>
<dbReference type="InterPro" id="IPR019734">
    <property type="entry name" value="TPR_rpt"/>
</dbReference>
<proteinExistence type="predicted"/>